<gene>
    <name evidence="2" type="ORF">UCDDS831_g00954</name>
</gene>
<feature type="compositionally biased region" description="Basic and acidic residues" evidence="1">
    <location>
        <begin position="260"/>
        <end position="273"/>
    </location>
</feature>
<dbReference type="AlphaFoldDB" id="A0A0G2HF46"/>
<evidence type="ECO:0000313" key="2">
    <source>
        <dbReference type="EMBL" id="KKY27095.1"/>
    </source>
</evidence>
<protein>
    <submittedName>
        <fullName evidence="2">Uncharacterized protein</fullName>
    </submittedName>
</protein>
<evidence type="ECO:0000313" key="3">
    <source>
        <dbReference type="Proteomes" id="UP000034182"/>
    </source>
</evidence>
<accession>A0A0G2HF46</accession>
<name>A0A0G2HF46_9PEZI</name>
<organism evidence="2 3">
    <name type="scientific">Diplodia seriata</name>
    <dbReference type="NCBI Taxonomy" id="420778"/>
    <lineage>
        <taxon>Eukaryota</taxon>
        <taxon>Fungi</taxon>
        <taxon>Dikarya</taxon>
        <taxon>Ascomycota</taxon>
        <taxon>Pezizomycotina</taxon>
        <taxon>Dothideomycetes</taxon>
        <taxon>Dothideomycetes incertae sedis</taxon>
        <taxon>Botryosphaeriales</taxon>
        <taxon>Botryosphaeriaceae</taxon>
        <taxon>Diplodia</taxon>
    </lineage>
</organism>
<dbReference type="Proteomes" id="UP000034182">
    <property type="component" value="Unassembled WGS sequence"/>
</dbReference>
<feature type="region of interest" description="Disordered" evidence="1">
    <location>
        <begin position="239"/>
        <end position="274"/>
    </location>
</feature>
<evidence type="ECO:0000256" key="1">
    <source>
        <dbReference type="SAM" id="MobiDB-lite"/>
    </source>
</evidence>
<dbReference type="EMBL" id="LAQI01000026">
    <property type="protein sequence ID" value="KKY27095.1"/>
    <property type="molecule type" value="Genomic_DNA"/>
</dbReference>
<sequence length="325" mass="35694">MATTSAKPPCSFPAIARFQVKKNVMPAQELIGVFQPSSGHDSCALMAQVAPAEDSSNIAAAIRLSLIPSTTLDDSSRQSIDIIFTVNNIRTLTHHVSSVDDTSLPKFIKKEARKTFADKKRQNVTKQELANNVSNLSLTLKQPPTVALPRNVWPLANESEMSRVRTLRSLTRCTSVMLYFMRDDVVNSALYNFSIAVHSHRGGGGGAVHTAPTHVILNGLSDAHWDRYRVYHRPAVTTTAKRKNEEGSDDLLNGHSSKRVKQEQDKDELDSGRHATQRVLATGLEAARAGDEETFKETMADVFMRVCEQGGGIKKEEADDEPQAG</sequence>
<comment type="caution">
    <text evidence="2">The sequence shown here is derived from an EMBL/GenBank/DDBJ whole genome shotgun (WGS) entry which is preliminary data.</text>
</comment>
<reference evidence="2 3" key="1">
    <citation type="submission" date="2015-03" db="EMBL/GenBank/DDBJ databases">
        <authorList>
            <person name="Morales-Cruz A."/>
            <person name="Amrine K.C."/>
            <person name="Cantu D."/>
        </authorList>
    </citation>
    <scope>NUCLEOTIDE SEQUENCE [LARGE SCALE GENOMIC DNA]</scope>
    <source>
        <strain evidence="2">DS831</strain>
    </source>
</reference>
<proteinExistence type="predicted"/>
<reference evidence="2 3" key="2">
    <citation type="submission" date="2015-05" db="EMBL/GenBank/DDBJ databases">
        <title>Distinctive expansion of gene families associated with plant cell wall degradation and secondary metabolism in the genomes of grapevine trunk pathogens.</title>
        <authorList>
            <person name="Lawrence D.P."/>
            <person name="Travadon R."/>
            <person name="Rolshausen P.E."/>
            <person name="Baumgartner K."/>
        </authorList>
    </citation>
    <scope>NUCLEOTIDE SEQUENCE [LARGE SCALE GENOMIC DNA]</scope>
    <source>
        <strain evidence="2">DS831</strain>
    </source>
</reference>